<keyword evidence="2" id="KW-1185">Reference proteome</keyword>
<dbReference type="EMBL" id="LGRX02033246">
    <property type="protein sequence ID" value="KAK3242066.1"/>
    <property type="molecule type" value="Genomic_DNA"/>
</dbReference>
<dbReference type="Proteomes" id="UP001190700">
    <property type="component" value="Unassembled WGS sequence"/>
</dbReference>
<gene>
    <name evidence="1" type="ORF">CYMTET_48226</name>
</gene>
<dbReference type="AlphaFoldDB" id="A0AAE0BSP3"/>
<evidence type="ECO:0000313" key="1">
    <source>
        <dbReference type="EMBL" id="KAK3242066.1"/>
    </source>
</evidence>
<accession>A0AAE0BSP3</accession>
<evidence type="ECO:0000313" key="2">
    <source>
        <dbReference type="Proteomes" id="UP001190700"/>
    </source>
</evidence>
<comment type="caution">
    <text evidence="1">The sequence shown here is derived from an EMBL/GenBank/DDBJ whole genome shotgun (WGS) entry which is preliminary data.</text>
</comment>
<name>A0AAE0BSP3_9CHLO</name>
<organism evidence="1 2">
    <name type="scientific">Cymbomonas tetramitiformis</name>
    <dbReference type="NCBI Taxonomy" id="36881"/>
    <lineage>
        <taxon>Eukaryota</taxon>
        <taxon>Viridiplantae</taxon>
        <taxon>Chlorophyta</taxon>
        <taxon>Pyramimonadophyceae</taxon>
        <taxon>Pyramimonadales</taxon>
        <taxon>Pyramimonadaceae</taxon>
        <taxon>Cymbomonas</taxon>
    </lineage>
</organism>
<proteinExistence type="predicted"/>
<reference evidence="1 2" key="1">
    <citation type="journal article" date="2015" name="Genome Biol. Evol.">
        <title>Comparative Genomics of a Bacterivorous Green Alga Reveals Evolutionary Causalities and Consequences of Phago-Mixotrophic Mode of Nutrition.</title>
        <authorList>
            <person name="Burns J.A."/>
            <person name="Paasch A."/>
            <person name="Narechania A."/>
            <person name="Kim E."/>
        </authorList>
    </citation>
    <scope>NUCLEOTIDE SEQUENCE [LARGE SCALE GENOMIC DNA]</scope>
    <source>
        <strain evidence="1 2">PLY_AMNH</strain>
    </source>
</reference>
<protein>
    <submittedName>
        <fullName evidence="1">Uncharacterized protein</fullName>
    </submittedName>
</protein>
<sequence length="110" mass="12757">MTSRHSRGGRQQEHRRIVAEYFHVAEAELRQWHLDKAGKLEVRRPKEGFVSHAELVVAAVKGSQTEDEPLECFVRGWREHFVKEMRPGFLPKFWDVSNRVTNSSAGELDT</sequence>